<organism evidence="1 2">
    <name type="scientific">Cerrena zonata</name>
    <dbReference type="NCBI Taxonomy" id="2478898"/>
    <lineage>
        <taxon>Eukaryota</taxon>
        <taxon>Fungi</taxon>
        <taxon>Dikarya</taxon>
        <taxon>Basidiomycota</taxon>
        <taxon>Agaricomycotina</taxon>
        <taxon>Agaricomycetes</taxon>
        <taxon>Polyporales</taxon>
        <taxon>Cerrenaceae</taxon>
        <taxon>Cerrena</taxon>
    </lineage>
</organism>
<reference evidence="1 2" key="1">
    <citation type="submission" date="2022-09" db="EMBL/GenBank/DDBJ databases">
        <authorList>
            <person name="Palmer J.M."/>
        </authorList>
    </citation>
    <scope>NUCLEOTIDE SEQUENCE [LARGE SCALE GENOMIC DNA]</scope>
    <source>
        <strain evidence="1 2">DSM 7382</strain>
    </source>
</reference>
<dbReference type="AlphaFoldDB" id="A0AAW0FYE6"/>
<evidence type="ECO:0000313" key="2">
    <source>
        <dbReference type="Proteomes" id="UP001385951"/>
    </source>
</evidence>
<evidence type="ECO:0000313" key="1">
    <source>
        <dbReference type="EMBL" id="KAK7685971.1"/>
    </source>
</evidence>
<dbReference type="InterPro" id="IPR024079">
    <property type="entry name" value="MetalloPept_cat_dom_sf"/>
</dbReference>
<gene>
    <name evidence="1" type="ORF">QCA50_010781</name>
</gene>
<sequence>MHHRKKTTEQGETTLTKEVESLVYEHASLCTCIEVSADNAVGAVDPELLPLNAAFSVADNLWDIGSTITFSFLNGSPVQHAKVEQCFHNWLSAANLKVNKVPTAGDVRITFAPTTSWSLVGKKSQLVAITSATMQLSGIHPNSTTLSPGEARKILHECGHMLGLEHEHQSPASTTVFTRNHAATYQYYRGRLHRSLVARNVLQLVGEVDLSVYSPFDCMSIMLYDIPACTTNEGHGYPKPMNLSALDRAYMIMMYPPSPSTGVDAIKGAMSTINIPADKQSELLQETCPSTFRECFMEWVVEARVNP</sequence>
<dbReference type="SUPFAM" id="SSF55486">
    <property type="entry name" value="Metalloproteases ('zincins'), catalytic domain"/>
    <property type="match status" value="1"/>
</dbReference>
<evidence type="ECO:0008006" key="3">
    <source>
        <dbReference type="Google" id="ProtNLM"/>
    </source>
</evidence>
<dbReference type="Proteomes" id="UP001385951">
    <property type="component" value="Unassembled WGS sequence"/>
</dbReference>
<accession>A0AAW0FYE6</accession>
<name>A0AAW0FYE6_9APHY</name>
<keyword evidence="2" id="KW-1185">Reference proteome</keyword>
<protein>
    <recommendedName>
        <fullName evidence="3">Peptidase M12A domain-containing protein</fullName>
    </recommendedName>
</protein>
<dbReference type="EMBL" id="JASBNA010000018">
    <property type="protein sequence ID" value="KAK7685971.1"/>
    <property type="molecule type" value="Genomic_DNA"/>
</dbReference>
<proteinExistence type="predicted"/>
<comment type="caution">
    <text evidence="1">The sequence shown here is derived from an EMBL/GenBank/DDBJ whole genome shotgun (WGS) entry which is preliminary data.</text>
</comment>
<dbReference type="Gene3D" id="3.40.390.10">
    <property type="entry name" value="Collagenase (Catalytic Domain)"/>
    <property type="match status" value="1"/>
</dbReference>
<dbReference type="GO" id="GO:0008237">
    <property type="term" value="F:metallopeptidase activity"/>
    <property type="evidence" value="ECO:0007669"/>
    <property type="project" value="InterPro"/>
</dbReference>